<dbReference type="CDD" id="cd07516">
    <property type="entry name" value="HAD_Pase"/>
    <property type="match status" value="1"/>
</dbReference>
<dbReference type="NCBIfam" id="TIGR01484">
    <property type="entry name" value="HAD-SF-IIB"/>
    <property type="match status" value="1"/>
</dbReference>
<gene>
    <name evidence="1" type="ORF">M5W27_14335</name>
</gene>
<keyword evidence="2" id="KW-1185">Reference proteome</keyword>
<dbReference type="InterPro" id="IPR023214">
    <property type="entry name" value="HAD_sf"/>
</dbReference>
<protein>
    <submittedName>
        <fullName evidence="1">Cof-type HAD-IIB family hydrolase</fullName>
    </submittedName>
</protein>
<accession>A0ABT4F7Y6</accession>
<dbReference type="SFLD" id="SFLDS00003">
    <property type="entry name" value="Haloacid_Dehalogenase"/>
    <property type="match status" value="1"/>
</dbReference>
<dbReference type="RefSeq" id="WP_197226291.1">
    <property type="nucleotide sequence ID" value="NZ_JAMDMH010000034.1"/>
</dbReference>
<dbReference type="SUPFAM" id="SSF56784">
    <property type="entry name" value="HAD-like"/>
    <property type="match status" value="1"/>
</dbReference>
<dbReference type="PANTHER" id="PTHR10000:SF55">
    <property type="entry name" value="5-AMINO-6-(5-PHOSPHO-D-RIBITYLAMINO)URACIL PHOSPHATASE YCSE"/>
    <property type="match status" value="1"/>
</dbReference>
<dbReference type="PANTHER" id="PTHR10000">
    <property type="entry name" value="PHOSPHOSERINE PHOSPHATASE"/>
    <property type="match status" value="1"/>
</dbReference>
<dbReference type="InterPro" id="IPR006379">
    <property type="entry name" value="HAD-SF_hydro_IIB"/>
</dbReference>
<dbReference type="Proteomes" id="UP001527057">
    <property type="component" value="Unassembled WGS sequence"/>
</dbReference>
<evidence type="ECO:0000313" key="1">
    <source>
        <dbReference type="EMBL" id="MCY9576973.1"/>
    </source>
</evidence>
<dbReference type="Gene3D" id="3.30.1240.10">
    <property type="match status" value="1"/>
</dbReference>
<evidence type="ECO:0000313" key="2">
    <source>
        <dbReference type="Proteomes" id="UP001527057"/>
    </source>
</evidence>
<dbReference type="InterPro" id="IPR000150">
    <property type="entry name" value="Cof"/>
</dbReference>
<dbReference type="Pfam" id="PF08282">
    <property type="entry name" value="Hydrolase_3"/>
    <property type="match status" value="1"/>
</dbReference>
<keyword evidence="1" id="KW-0378">Hydrolase</keyword>
<sequence length="294" mass="32988">MSMYSNIELLSLDLDGTLLNKNGNISERNLTALKEASDQGIEIVFCTGRPYQFVQSLLAQYKISYPAICSNGAIIVSKNGDFIRKTGFPSRLFEKLYDFLMKRGFYVEIDSASGSYIDVQIQSNMRVMMKEIYPKAREDQIVKATQRKINNGDIQYVPHAVQTFKQEEILKLFVYDPRTEKIAKLKKEMAAFYDLVEITESGGNDNLEITLSQITKASGLIFYASYGGYSLKNTASIGDSFNDIGMFEVSGLAIAMKNADPSIFAYCDAVIGDHELDGVAEFIHQIISTNLERR</sequence>
<dbReference type="GO" id="GO:0016787">
    <property type="term" value="F:hydrolase activity"/>
    <property type="evidence" value="ECO:0007669"/>
    <property type="project" value="UniProtKB-KW"/>
</dbReference>
<name>A0ABT4F7Y6_9BACI</name>
<dbReference type="NCBIfam" id="TIGR00099">
    <property type="entry name" value="Cof-subfamily"/>
    <property type="match status" value="1"/>
</dbReference>
<organism evidence="1 2">
    <name type="scientific">Bacillus xiamenensis</name>
    <dbReference type="NCBI Taxonomy" id="1178537"/>
    <lineage>
        <taxon>Bacteria</taxon>
        <taxon>Bacillati</taxon>
        <taxon>Bacillota</taxon>
        <taxon>Bacilli</taxon>
        <taxon>Bacillales</taxon>
        <taxon>Bacillaceae</taxon>
        <taxon>Bacillus</taxon>
    </lineage>
</organism>
<dbReference type="Gene3D" id="3.40.50.1000">
    <property type="entry name" value="HAD superfamily/HAD-like"/>
    <property type="match status" value="1"/>
</dbReference>
<comment type="caution">
    <text evidence="1">The sequence shown here is derived from an EMBL/GenBank/DDBJ whole genome shotgun (WGS) entry which is preliminary data.</text>
</comment>
<proteinExistence type="predicted"/>
<dbReference type="PROSITE" id="PS01228">
    <property type="entry name" value="COF_1"/>
    <property type="match status" value="1"/>
</dbReference>
<dbReference type="SFLD" id="SFLDG01140">
    <property type="entry name" value="C2.B:_Phosphomannomutase_and_P"/>
    <property type="match status" value="1"/>
</dbReference>
<dbReference type="EMBL" id="JAMDMH010000034">
    <property type="protein sequence ID" value="MCY9576973.1"/>
    <property type="molecule type" value="Genomic_DNA"/>
</dbReference>
<dbReference type="InterPro" id="IPR036412">
    <property type="entry name" value="HAD-like_sf"/>
</dbReference>
<reference evidence="1 2" key="1">
    <citation type="submission" date="2022-05" db="EMBL/GenBank/DDBJ databases">
        <title>Genome Sequencing of Bee-Associated Microbes.</title>
        <authorList>
            <person name="Dunlap C."/>
        </authorList>
    </citation>
    <scope>NUCLEOTIDE SEQUENCE [LARGE SCALE GENOMIC DNA]</scope>
    <source>
        <strain evidence="1 2">CBP-1093</strain>
    </source>
</reference>